<dbReference type="RefSeq" id="WP_094061886.1">
    <property type="nucleotide sequence ID" value="NZ_CP022530.1"/>
</dbReference>
<dbReference type="AlphaFoldDB" id="A0A222FQD8"/>
<evidence type="ECO:0000256" key="1">
    <source>
        <dbReference type="ARBA" id="ARBA00004651"/>
    </source>
</evidence>
<evidence type="ECO:0000256" key="4">
    <source>
        <dbReference type="ARBA" id="ARBA00022692"/>
    </source>
</evidence>
<keyword evidence="4 7" id="KW-0812">Transmembrane</keyword>
<protein>
    <recommendedName>
        <fullName evidence="8">VTT domain-containing protein</fullName>
    </recommendedName>
</protein>
<feature type="transmembrane region" description="Helical" evidence="7">
    <location>
        <begin position="141"/>
        <end position="161"/>
    </location>
</feature>
<gene>
    <name evidence="9" type="ORF">CHH28_19530</name>
</gene>
<dbReference type="Proteomes" id="UP000202440">
    <property type="component" value="Chromosome"/>
</dbReference>
<feature type="transmembrane region" description="Helical" evidence="7">
    <location>
        <begin position="33"/>
        <end position="54"/>
    </location>
</feature>
<dbReference type="InterPro" id="IPR032816">
    <property type="entry name" value="VTT_dom"/>
</dbReference>
<dbReference type="OrthoDB" id="9780918at2"/>
<keyword evidence="10" id="KW-1185">Reference proteome</keyword>
<keyword evidence="5 7" id="KW-1133">Transmembrane helix</keyword>
<dbReference type="PANTHER" id="PTHR30353">
    <property type="entry name" value="INNER MEMBRANE PROTEIN DEDA-RELATED"/>
    <property type="match status" value="1"/>
</dbReference>
<proteinExistence type="inferred from homology"/>
<sequence length="198" mass="21910">MSELLASWNAFLAGADPSWLLLALFAVALLESLLVVGLLVPGVALLLALCLLAAELAVPWWWWWLVGSAGAFAGDTLSFAIGHWAGERLHRWPYLRQRPEELARGREFFRRYGSWSVAIGRFIGPLRPIVPALAAALSMPWLTFLWVNALSALAWGAVYLLPPLWLGQMLSLTGWQMVLAVGGMTLVALWLLRRLPRG</sequence>
<dbReference type="GO" id="GO:0005886">
    <property type="term" value="C:plasma membrane"/>
    <property type="evidence" value="ECO:0007669"/>
    <property type="project" value="UniProtKB-SubCell"/>
</dbReference>
<feature type="transmembrane region" description="Helical" evidence="7">
    <location>
        <begin position="6"/>
        <end position="26"/>
    </location>
</feature>
<evidence type="ECO:0000259" key="8">
    <source>
        <dbReference type="Pfam" id="PF09335"/>
    </source>
</evidence>
<evidence type="ECO:0000256" key="2">
    <source>
        <dbReference type="ARBA" id="ARBA00010792"/>
    </source>
</evidence>
<evidence type="ECO:0000256" key="6">
    <source>
        <dbReference type="ARBA" id="ARBA00023136"/>
    </source>
</evidence>
<feature type="domain" description="VTT" evidence="8">
    <location>
        <begin position="40"/>
        <end position="160"/>
    </location>
</feature>
<dbReference type="EMBL" id="CP022530">
    <property type="protein sequence ID" value="ASP40726.1"/>
    <property type="molecule type" value="Genomic_DNA"/>
</dbReference>
<evidence type="ECO:0000256" key="3">
    <source>
        <dbReference type="ARBA" id="ARBA00022475"/>
    </source>
</evidence>
<organism evidence="9 10">
    <name type="scientific">Bacterioplanes sanyensis</name>
    <dbReference type="NCBI Taxonomy" id="1249553"/>
    <lineage>
        <taxon>Bacteria</taxon>
        <taxon>Pseudomonadati</taxon>
        <taxon>Pseudomonadota</taxon>
        <taxon>Gammaproteobacteria</taxon>
        <taxon>Oceanospirillales</taxon>
        <taxon>Oceanospirillaceae</taxon>
        <taxon>Bacterioplanes</taxon>
    </lineage>
</organism>
<evidence type="ECO:0000313" key="9">
    <source>
        <dbReference type="EMBL" id="ASP40726.1"/>
    </source>
</evidence>
<accession>A0A222FQD8</accession>
<keyword evidence="6 7" id="KW-0472">Membrane</keyword>
<comment type="similarity">
    <text evidence="2 7">Belongs to the DedA family.</text>
</comment>
<name>A0A222FQD8_9GAMM</name>
<evidence type="ECO:0000256" key="5">
    <source>
        <dbReference type="ARBA" id="ARBA00022989"/>
    </source>
</evidence>
<comment type="subcellular location">
    <subcellularLocation>
        <location evidence="1 7">Cell membrane</location>
        <topology evidence="1 7">Multi-pass membrane protein</topology>
    </subcellularLocation>
</comment>
<dbReference type="Pfam" id="PF09335">
    <property type="entry name" value="VTT_dom"/>
    <property type="match status" value="1"/>
</dbReference>
<evidence type="ECO:0000313" key="10">
    <source>
        <dbReference type="Proteomes" id="UP000202440"/>
    </source>
</evidence>
<dbReference type="PANTHER" id="PTHR30353:SF15">
    <property type="entry name" value="INNER MEMBRANE PROTEIN YABI"/>
    <property type="match status" value="1"/>
</dbReference>
<dbReference type="KEGG" id="bsan:CHH28_19530"/>
<evidence type="ECO:0000256" key="7">
    <source>
        <dbReference type="RuleBase" id="RU367016"/>
    </source>
</evidence>
<reference evidence="9 10" key="1">
    <citation type="submission" date="2017-07" db="EMBL/GenBank/DDBJ databases">
        <title>Annotated genome sequence of Bacterioplanes sanyensis isolated from Red Sea.</title>
        <authorList>
            <person name="Rehman Z.U."/>
        </authorList>
    </citation>
    <scope>NUCLEOTIDE SEQUENCE [LARGE SCALE GENOMIC DNA]</scope>
    <source>
        <strain evidence="9 10">NV9</strain>
    </source>
</reference>
<feature type="transmembrane region" description="Helical" evidence="7">
    <location>
        <begin position="60"/>
        <end position="86"/>
    </location>
</feature>
<keyword evidence="3 7" id="KW-1003">Cell membrane</keyword>
<dbReference type="InterPro" id="IPR032818">
    <property type="entry name" value="DedA-like"/>
</dbReference>
<feature type="transmembrane region" description="Helical" evidence="7">
    <location>
        <begin position="173"/>
        <end position="192"/>
    </location>
</feature>